<dbReference type="KEGG" id="hco:LOKO_02461"/>
<comment type="similarity">
    <text evidence="2">Belongs to the binding-protein-dependent transport system permease family. CysTW subfamily.</text>
</comment>
<evidence type="ECO:0000313" key="11">
    <source>
        <dbReference type="Proteomes" id="UP000063387"/>
    </source>
</evidence>
<dbReference type="PANTHER" id="PTHR42929">
    <property type="entry name" value="INNER MEMBRANE ABC TRANSPORTER PERMEASE PROTEIN YDCU-RELATED-RELATED"/>
    <property type="match status" value="1"/>
</dbReference>
<dbReference type="EMBL" id="CP014226">
    <property type="protein sequence ID" value="AMD01521.1"/>
    <property type="molecule type" value="Genomic_DNA"/>
</dbReference>
<keyword evidence="3 8" id="KW-0813">Transport</keyword>
<feature type="transmembrane region" description="Helical" evidence="8">
    <location>
        <begin position="32"/>
        <end position="52"/>
    </location>
</feature>
<proteinExistence type="inferred from homology"/>
<dbReference type="PROSITE" id="PS50928">
    <property type="entry name" value="ABC_TM1"/>
    <property type="match status" value="1"/>
</dbReference>
<feature type="transmembrane region" description="Helical" evidence="8">
    <location>
        <begin position="201"/>
        <end position="222"/>
    </location>
</feature>
<dbReference type="GO" id="GO:0055085">
    <property type="term" value="P:transmembrane transport"/>
    <property type="evidence" value="ECO:0007669"/>
    <property type="project" value="InterPro"/>
</dbReference>
<evidence type="ECO:0000256" key="4">
    <source>
        <dbReference type="ARBA" id="ARBA00022475"/>
    </source>
</evidence>
<evidence type="ECO:0000256" key="8">
    <source>
        <dbReference type="RuleBase" id="RU363032"/>
    </source>
</evidence>
<keyword evidence="11" id="KW-1185">Reference proteome</keyword>
<name>A0A120JW88_9GAMM</name>
<accession>A0A120JW88</accession>
<dbReference type="InterPro" id="IPR035906">
    <property type="entry name" value="MetI-like_sf"/>
</dbReference>
<keyword evidence="6 8" id="KW-1133">Transmembrane helix</keyword>
<evidence type="ECO:0000313" key="10">
    <source>
        <dbReference type="EMBL" id="AMD01521.1"/>
    </source>
</evidence>
<comment type="subcellular location">
    <subcellularLocation>
        <location evidence="1 8">Cell membrane</location>
        <topology evidence="1 8">Multi-pass membrane protein</topology>
    </subcellularLocation>
</comment>
<reference evidence="10 11" key="2">
    <citation type="submission" date="2016-02" db="EMBL/GenBank/DDBJ databases">
        <authorList>
            <person name="Wen L."/>
            <person name="He K."/>
            <person name="Yang H."/>
        </authorList>
    </citation>
    <scope>NUCLEOTIDE SEQUENCE [LARGE SCALE GENOMIC DNA]</scope>
    <source>
        <strain evidence="10 11">AGD 8-3</strain>
    </source>
</reference>
<dbReference type="OrthoDB" id="9807047at2"/>
<dbReference type="STRING" id="507626.LOKO_02461"/>
<dbReference type="SUPFAM" id="SSF161098">
    <property type="entry name" value="MetI-like"/>
    <property type="match status" value="1"/>
</dbReference>
<evidence type="ECO:0000256" key="7">
    <source>
        <dbReference type="ARBA" id="ARBA00023136"/>
    </source>
</evidence>
<evidence type="ECO:0000256" key="6">
    <source>
        <dbReference type="ARBA" id="ARBA00022989"/>
    </source>
</evidence>
<keyword evidence="4" id="KW-1003">Cell membrane</keyword>
<feature type="domain" description="ABC transmembrane type-1" evidence="9">
    <location>
        <begin position="197"/>
        <end position="405"/>
    </location>
</feature>
<organism evidence="10 11">
    <name type="scientific">Halomonas chromatireducens</name>
    <dbReference type="NCBI Taxonomy" id="507626"/>
    <lineage>
        <taxon>Bacteria</taxon>
        <taxon>Pseudomonadati</taxon>
        <taxon>Pseudomonadota</taxon>
        <taxon>Gammaproteobacteria</taxon>
        <taxon>Oceanospirillales</taxon>
        <taxon>Halomonadaceae</taxon>
        <taxon>Halomonas</taxon>
    </lineage>
</organism>
<dbReference type="PATRIC" id="fig|507626.3.peg.2458"/>
<gene>
    <name evidence="10" type="primary">potH_2</name>
    <name evidence="10" type="ORF">LOKO_02461</name>
</gene>
<protein>
    <submittedName>
        <fullName evidence="10">Putrescine transport system permease protein PotH</fullName>
    </submittedName>
</protein>
<keyword evidence="7 8" id="KW-0472">Membrane</keyword>
<evidence type="ECO:0000256" key="1">
    <source>
        <dbReference type="ARBA" id="ARBA00004651"/>
    </source>
</evidence>
<dbReference type="InterPro" id="IPR000515">
    <property type="entry name" value="MetI-like"/>
</dbReference>
<dbReference type="PANTHER" id="PTHR42929:SF5">
    <property type="entry name" value="ABC TRANSPORTER PERMEASE PROTEIN"/>
    <property type="match status" value="1"/>
</dbReference>
<dbReference type="GO" id="GO:0005886">
    <property type="term" value="C:plasma membrane"/>
    <property type="evidence" value="ECO:0007669"/>
    <property type="project" value="UniProtKB-SubCell"/>
</dbReference>
<dbReference type="Pfam" id="PF00528">
    <property type="entry name" value="BPD_transp_1"/>
    <property type="match status" value="1"/>
</dbReference>
<keyword evidence="5 8" id="KW-0812">Transmembrane</keyword>
<sequence length="417" mass="46715">MSESPASPLTTADGVPLKVSLRRAVRRSKIKAFLLVSPLLLFLVVAFVMPIFDMLWRSVDNPEVSAGLTRTVEALEGWDRQSLPDEHVFSALAEDLQEGQEARNLGLLSSRLNYEQSGMRSAITRTARGLRTMEPPYKEALIDAHARWGEVDTWKLIEREASPLTLSYYLMALDRRLTPDGEIVRAPENQRIHVNLFWRTFWMSAVITGLTLVLGYPIAFLLSNLPLRHSNLLMILVLLPFWTSLLVRTTTWIAILQSQGVLNDVMVAVGVIADEARWQMIHNKTGTIVAMTHILLPFMILPLYSVMKTIPPSYMRAARSLGGRPFLCFRRVYFPLTIPGIAAGGILVFILSIGYYITPALVGGQSGRFITNYIAYHMQTSLNWGLAAAIASILLFVVIIFYLVFNRLIGVDKVKLG</sequence>
<dbReference type="Proteomes" id="UP000063387">
    <property type="component" value="Chromosome"/>
</dbReference>
<dbReference type="RefSeq" id="WP_066449572.1">
    <property type="nucleotide sequence ID" value="NZ_CP014226.1"/>
</dbReference>
<feature type="transmembrane region" description="Helical" evidence="8">
    <location>
        <begin position="234"/>
        <end position="255"/>
    </location>
</feature>
<feature type="transmembrane region" description="Helical" evidence="8">
    <location>
        <begin position="288"/>
        <end position="311"/>
    </location>
</feature>
<reference evidence="10 11" key="1">
    <citation type="journal article" date="2016" name="Genome Announc.">
        <title>Draft Genome Sequence of 'Halomonas chromatireducens' Strain AGD 8-3, a Haloalkaliphilic Chromate- and Selenite-Reducing Gammaproteobacterium.</title>
        <authorList>
            <person name="Sharko F.S."/>
            <person name="Shapovalova A.A."/>
            <person name="Tsygankova S.V."/>
            <person name="Komova A.V."/>
            <person name="Boulygina E.S."/>
            <person name="Teslyuk A.B."/>
            <person name="Gotovtsev P.M."/>
            <person name="Namsaraev Z.B."/>
            <person name="Khijniak T.V."/>
            <person name="Nedoluzhko A.V."/>
            <person name="Vasilov R.G."/>
        </authorList>
    </citation>
    <scope>NUCLEOTIDE SEQUENCE [LARGE SCALE GENOMIC DNA]</scope>
    <source>
        <strain evidence="10 11">AGD 8-3</strain>
    </source>
</reference>
<evidence type="ECO:0000256" key="3">
    <source>
        <dbReference type="ARBA" id="ARBA00022448"/>
    </source>
</evidence>
<feature type="transmembrane region" description="Helical" evidence="8">
    <location>
        <begin position="332"/>
        <end position="357"/>
    </location>
</feature>
<dbReference type="AlphaFoldDB" id="A0A120JW88"/>
<dbReference type="CDD" id="cd06261">
    <property type="entry name" value="TM_PBP2"/>
    <property type="match status" value="1"/>
</dbReference>
<evidence type="ECO:0000259" key="9">
    <source>
        <dbReference type="PROSITE" id="PS50928"/>
    </source>
</evidence>
<dbReference type="Gene3D" id="1.10.3720.10">
    <property type="entry name" value="MetI-like"/>
    <property type="match status" value="1"/>
</dbReference>
<evidence type="ECO:0000256" key="5">
    <source>
        <dbReference type="ARBA" id="ARBA00022692"/>
    </source>
</evidence>
<feature type="transmembrane region" description="Helical" evidence="8">
    <location>
        <begin position="384"/>
        <end position="405"/>
    </location>
</feature>
<evidence type="ECO:0000256" key="2">
    <source>
        <dbReference type="ARBA" id="ARBA00007069"/>
    </source>
</evidence>